<dbReference type="AlphaFoldDB" id="A0AA88SQF9"/>
<dbReference type="EMBL" id="JAUPFM010000008">
    <property type="protein sequence ID" value="KAK2844557.1"/>
    <property type="molecule type" value="Genomic_DNA"/>
</dbReference>
<evidence type="ECO:0000256" key="4">
    <source>
        <dbReference type="ARBA" id="ARBA00022729"/>
    </source>
</evidence>
<organism evidence="11 12">
    <name type="scientific">Channa striata</name>
    <name type="common">Snakehead murrel</name>
    <name type="synonym">Ophicephalus striatus</name>
    <dbReference type="NCBI Taxonomy" id="64152"/>
    <lineage>
        <taxon>Eukaryota</taxon>
        <taxon>Metazoa</taxon>
        <taxon>Chordata</taxon>
        <taxon>Craniata</taxon>
        <taxon>Vertebrata</taxon>
        <taxon>Euteleostomi</taxon>
        <taxon>Actinopterygii</taxon>
        <taxon>Neopterygii</taxon>
        <taxon>Teleostei</taxon>
        <taxon>Neoteleostei</taxon>
        <taxon>Acanthomorphata</taxon>
        <taxon>Anabantaria</taxon>
        <taxon>Anabantiformes</taxon>
        <taxon>Channoidei</taxon>
        <taxon>Channidae</taxon>
        <taxon>Channa</taxon>
    </lineage>
</organism>
<evidence type="ECO:0000256" key="9">
    <source>
        <dbReference type="ARBA" id="ARBA00029446"/>
    </source>
</evidence>
<evidence type="ECO:0000256" key="5">
    <source>
        <dbReference type="ARBA" id="ARBA00023136"/>
    </source>
</evidence>
<sequence>MDSVRFEGEELLECFQCELGFWDACYTTKTSCSHGERCYTGRGKAADILDVKTLGCVKAEECDVESTMELFFNKTIFVMTRHCCDTPFCNTAHRHLVCTLSYLIVGFFTTWLPQ</sequence>
<dbReference type="InterPro" id="IPR046354">
    <property type="entry name" value="SPACA4/Bouncer"/>
</dbReference>
<dbReference type="InterPro" id="IPR016054">
    <property type="entry name" value="LY6_UPA_recep-like"/>
</dbReference>
<keyword evidence="6" id="KW-1015">Disulfide bond</keyword>
<evidence type="ECO:0000256" key="8">
    <source>
        <dbReference type="ARBA" id="ARBA00023288"/>
    </source>
</evidence>
<evidence type="ECO:0000313" key="11">
    <source>
        <dbReference type="EMBL" id="KAK2844557.1"/>
    </source>
</evidence>
<protein>
    <recommendedName>
        <fullName evidence="10">UPAR/Ly6 domain-containing protein</fullName>
    </recommendedName>
</protein>
<proteinExistence type="inferred from homology"/>
<dbReference type="GO" id="GO:0005886">
    <property type="term" value="C:plasma membrane"/>
    <property type="evidence" value="ECO:0007669"/>
    <property type="project" value="UniProtKB-SubCell"/>
</dbReference>
<name>A0AA88SQF9_CHASR</name>
<keyword evidence="2" id="KW-1003">Cell membrane</keyword>
<reference evidence="11" key="1">
    <citation type="submission" date="2023-07" db="EMBL/GenBank/DDBJ databases">
        <title>Chromosome-level Genome Assembly of Striped Snakehead (Channa striata).</title>
        <authorList>
            <person name="Liu H."/>
        </authorList>
    </citation>
    <scope>NUCLEOTIDE SEQUENCE</scope>
    <source>
        <strain evidence="11">Gz</strain>
        <tissue evidence="11">Muscle</tissue>
    </source>
</reference>
<dbReference type="Pfam" id="PF00021">
    <property type="entry name" value="UPAR_LY6"/>
    <property type="match status" value="1"/>
</dbReference>
<keyword evidence="7" id="KW-0325">Glycoprotein</keyword>
<dbReference type="PANTHER" id="PTHR47613">
    <property type="entry name" value="SPERM ACROSOME MEMBRANE-ASSOCIATED PROTEIN 4"/>
    <property type="match status" value="1"/>
</dbReference>
<keyword evidence="5" id="KW-0472">Membrane</keyword>
<keyword evidence="8" id="KW-0449">Lipoprotein</keyword>
<dbReference type="SUPFAM" id="SSF57302">
    <property type="entry name" value="Snake toxin-like"/>
    <property type="match status" value="1"/>
</dbReference>
<dbReference type="GO" id="GO:0035036">
    <property type="term" value="P:sperm-egg recognition"/>
    <property type="evidence" value="ECO:0007669"/>
    <property type="project" value="TreeGrafter"/>
</dbReference>
<dbReference type="Gene3D" id="2.10.60.10">
    <property type="entry name" value="CD59"/>
    <property type="match status" value="1"/>
</dbReference>
<evidence type="ECO:0000256" key="7">
    <source>
        <dbReference type="ARBA" id="ARBA00023180"/>
    </source>
</evidence>
<keyword evidence="4" id="KW-0732">Signal</keyword>
<evidence type="ECO:0000256" key="3">
    <source>
        <dbReference type="ARBA" id="ARBA00022622"/>
    </source>
</evidence>
<gene>
    <name evidence="11" type="ORF">Q5P01_011216</name>
</gene>
<evidence type="ECO:0000313" key="12">
    <source>
        <dbReference type="Proteomes" id="UP001187415"/>
    </source>
</evidence>
<evidence type="ECO:0000259" key="10">
    <source>
        <dbReference type="Pfam" id="PF00021"/>
    </source>
</evidence>
<dbReference type="PANTHER" id="PTHR47613:SF1">
    <property type="entry name" value="SPERM ACROSOME MEMBRANE-ASSOCIATED PROTEIN 4"/>
    <property type="match status" value="1"/>
</dbReference>
<keyword evidence="3" id="KW-0336">GPI-anchor</keyword>
<evidence type="ECO:0000256" key="1">
    <source>
        <dbReference type="ARBA" id="ARBA00004609"/>
    </source>
</evidence>
<dbReference type="InterPro" id="IPR045860">
    <property type="entry name" value="Snake_toxin-like_sf"/>
</dbReference>
<feature type="domain" description="UPAR/Ly6" evidence="10">
    <location>
        <begin position="12"/>
        <end position="91"/>
    </location>
</feature>
<keyword evidence="12" id="KW-1185">Reference proteome</keyword>
<dbReference type="GO" id="GO:0098552">
    <property type="term" value="C:side of membrane"/>
    <property type="evidence" value="ECO:0007669"/>
    <property type="project" value="UniProtKB-KW"/>
</dbReference>
<comment type="subcellular location">
    <subcellularLocation>
        <location evidence="1">Cell membrane</location>
        <topology evidence="1">Lipid-anchor</topology>
        <topology evidence="1">GPI-anchor</topology>
    </subcellularLocation>
</comment>
<accession>A0AA88SQF9</accession>
<evidence type="ECO:0000256" key="6">
    <source>
        <dbReference type="ARBA" id="ARBA00023157"/>
    </source>
</evidence>
<dbReference type="Proteomes" id="UP001187415">
    <property type="component" value="Unassembled WGS sequence"/>
</dbReference>
<comment type="similarity">
    <text evidence="9">Belongs to the SPACA4/bouncer family.</text>
</comment>
<evidence type="ECO:0000256" key="2">
    <source>
        <dbReference type="ARBA" id="ARBA00022475"/>
    </source>
</evidence>
<comment type="caution">
    <text evidence="11">The sequence shown here is derived from an EMBL/GenBank/DDBJ whole genome shotgun (WGS) entry which is preliminary data.</text>
</comment>